<sequence>MVQAGCVKLEKSLGKFEENGVCGKIGEDRTDGPHETASVLTVQPRTPDPRKSRAASCLHKKPARLSTTPCFQGHISLFAFLGFIVFV</sequence>
<organism evidence="3 5">
    <name type="scientific">Bursaphelenchus xylophilus</name>
    <name type="common">Pinewood nematode worm</name>
    <name type="synonym">Aphelenchoides xylophilus</name>
    <dbReference type="NCBI Taxonomy" id="6326"/>
    <lineage>
        <taxon>Eukaryota</taxon>
        <taxon>Metazoa</taxon>
        <taxon>Ecdysozoa</taxon>
        <taxon>Nematoda</taxon>
        <taxon>Chromadorea</taxon>
        <taxon>Rhabditida</taxon>
        <taxon>Tylenchina</taxon>
        <taxon>Tylenchomorpha</taxon>
        <taxon>Aphelenchoidea</taxon>
        <taxon>Aphelenchoididae</taxon>
        <taxon>Bursaphelenchus</taxon>
    </lineage>
</organism>
<keyword evidence="4" id="KW-1185">Reference proteome</keyword>
<protein>
    <submittedName>
        <fullName evidence="2">(pine wood nematode) hypothetical protein</fullName>
    </submittedName>
</protein>
<reference evidence="2" key="2">
    <citation type="submission" date="2020-09" db="EMBL/GenBank/DDBJ databases">
        <authorList>
            <person name="Kikuchi T."/>
        </authorList>
    </citation>
    <scope>NUCLEOTIDE SEQUENCE</scope>
    <source>
        <strain evidence="2">Ka4C1</strain>
    </source>
</reference>
<accession>A0A1I7SS65</accession>
<dbReference type="Proteomes" id="UP000095284">
    <property type="component" value="Unplaced"/>
</dbReference>
<feature type="region of interest" description="Disordered" evidence="1">
    <location>
        <begin position="26"/>
        <end position="55"/>
    </location>
</feature>
<dbReference type="Proteomes" id="UP000582659">
    <property type="component" value="Unassembled WGS sequence"/>
</dbReference>
<dbReference type="Proteomes" id="UP000659654">
    <property type="component" value="Unassembled WGS sequence"/>
</dbReference>
<evidence type="ECO:0000256" key="1">
    <source>
        <dbReference type="SAM" id="MobiDB-lite"/>
    </source>
</evidence>
<evidence type="ECO:0000313" key="3">
    <source>
        <dbReference type="Proteomes" id="UP000095284"/>
    </source>
</evidence>
<gene>
    <name evidence="2" type="ORF">BXYJ_LOCUS5930</name>
</gene>
<evidence type="ECO:0000313" key="5">
    <source>
        <dbReference type="WBParaSite" id="BXY_1588200.1"/>
    </source>
</evidence>
<dbReference type="WBParaSite" id="BXY_1588200.1">
    <property type="protein sequence ID" value="BXY_1588200.1"/>
    <property type="gene ID" value="BXY_1588200"/>
</dbReference>
<reference evidence="5" key="1">
    <citation type="submission" date="2016-11" db="UniProtKB">
        <authorList>
            <consortium name="WormBaseParasite"/>
        </authorList>
    </citation>
    <scope>IDENTIFICATION</scope>
</reference>
<dbReference type="EMBL" id="CAJFCV020000003">
    <property type="protein sequence ID" value="CAG9105594.1"/>
    <property type="molecule type" value="Genomic_DNA"/>
</dbReference>
<dbReference type="AlphaFoldDB" id="A0A1I7SS65"/>
<name>A0A1I7SS65_BURXY</name>
<evidence type="ECO:0000313" key="4">
    <source>
        <dbReference type="Proteomes" id="UP000659654"/>
    </source>
</evidence>
<dbReference type="EMBL" id="CAJFDI010000003">
    <property type="protein sequence ID" value="CAD5219941.1"/>
    <property type="molecule type" value="Genomic_DNA"/>
</dbReference>
<proteinExistence type="predicted"/>
<evidence type="ECO:0000313" key="2">
    <source>
        <dbReference type="EMBL" id="CAD5219941.1"/>
    </source>
</evidence>